<dbReference type="RefSeq" id="WP_358353835.1">
    <property type="nucleotide sequence ID" value="NZ_JBEZFP010000032.1"/>
</dbReference>
<dbReference type="InterPro" id="IPR036388">
    <property type="entry name" value="WH-like_DNA-bd_sf"/>
</dbReference>
<gene>
    <name evidence="2" type="ORF">AB0C36_15150</name>
</gene>
<accession>A0ABV3DGN3</accession>
<dbReference type="SMART" id="SM00347">
    <property type="entry name" value="HTH_MARR"/>
    <property type="match status" value="1"/>
</dbReference>
<evidence type="ECO:0000259" key="1">
    <source>
        <dbReference type="PROSITE" id="PS50995"/>
    </source>
</evidence>
<sequence length="162" mass="17853">MSSGTTAEPLDPGAGLVEAVLRLRRSSPSRLLQQDLYQVGDTQLTPVQVDALECLAGRPVWRMHELAARLGIDPSTATRTVDPLVRLGLAEREPDPANRRYVSVRASRRGKTVSGRITRARLALMRDVLAPMPAEDRAELTRLLTQYVDLIEEYARGVPSTP</sequence>
<name>A0ABV3DGN3_9ACTN</name>
<protein>
    <submittedName>
        <fullName evidence="2">MarR family winged helix-turn-helix transcriptional regulator</fullName>
    </submittedName>
</protein>
<dbReference type="InterPro" id="IPR000835">
    <property type="entry name" value="HTH_MarR-typ"/>
</dbReference>
<dbReference type="PANTHER" id="PTHR33164">
    <property type="entry name" value="TRANSCRIPTIONAL REGULATOR, MARR FAMILY"/>
    <property type="match status" value="1"/>
</dbReference>
<dbReference type="PROSITE" id="PS50995">
    <property type="entry name" value="HTH_MARR_2"/>
    <property type="match status" value="1"/>
</dbReference>
<dbReference type="InterPro" id="IPR036390">
    <property type="entry name" value="WH_DNA-bd_sf"/>
</dbReference>
<keyword evidence="3" id="KW-1185">Reference proteome</keyword>
<organism evidence="2 3">
    <name type="scientific">Streptodolium elevatio</name>
    <dbReference type="NCBI Taxonomy" id="3157996"/>
    <lineage>
        <taxon>Bacteria</taxon>
        <taxon>Bacillati</taxon>
        <taxon>Actinomycetota</taxon>
        <taxon>Actinomycetes</taxon>
        <taxon>Kitasatosporales</taxon>
        <taxon>Streptomycetaceae</taxon>
        <taxon>Streptodolium</taxon>
    </lineage>
</organism>
<dbReference type="InterPro" id="IPR039422">
    <property type="entry name" value="MarR/SlyA-like"/>
</dbReference>
<proteinExistence type="predicted"/>
<dbReference type="PANTHER" id="PTHR33164:SF104">
    <property type="entry name" value="TRANSCRIPTIONAL REGULATORY PROTEIN"/>
    <property type="match status" value="1"/>
</dbReference>
<evidence type="ECO:0000313" key="3">
    <source>
        <dbReference type="Proteomes" id="UP001551482"/>
    </source>
</evidence>
<comment type="caution">
    <text evidence="2">The sequence shown here is derived from an EMBL/GenBank/DDBJ whole genome shotgun (WGS) entry which is preliminary data.</text>
</comment>
<reference evidence="2 3" key="1">
    <citation type="submission" date="2024-06" db="EMBL/GenBank/DDBJ databases">
        <title>The Natural Products Discovery Center: Release of the First 8490 Sequenced Strains for Exploring Actinobacteria Biosynthetic Diversity.</title>
        <authorList>
            <person name="Kalkreuter E."/>
            <person name="Kautsar S.A."/>
            <person name="Yang D."/>
            <person name="Bader C.D."/>
            <person name="Teijaro C.N."/>
            <person name="Fluegel L."/>
            <person name="Davis C.M."/>
            <person name="Simpson J.R."/>
            <person name="Lauterbach L."/>
            <person name="Steele A.D."/>
            <person name="Gui C."/>
            <person name="Meng S."/>
            <person name="Li G."/>
            <person name="Viehrig K."/>
            <person name="Ye F."/>
            <person name="Su P."/>
            <person name="Kiefer A.F."/>
            <person name="Nichols A."/>
            <person name="Cepeda A.J."/>
            <person name="Yan W."/>
            <person name="Fan B."/>
            <person name="Jiang Y."/>
            <person name="Adhikari A."/>
            <person name="Zheng C.-J."/>
            <person name="Schuster L."/>
            <person name="Cowan T.M."/>
            <person name="Smanski M.J."/>
            <person name="Chevrette M.G."/>
            <person name="De Carvalho L.P.S."/>
            <person name="Shen B."/>
        </authorList>
    </citation>
    <scope>NUCLEOTIDE SEQUENCE [LARGE SCALE GENOMIC DNA]</scope>
    <source>
        <strain evidence="2 3">NPDC048946</strain>
    </source>
</reference>
<dbReference type="Pfam" id="PF01047">
    <property type="entry name" value="MarR"/>
    <property type="match status" value="1"/>
</dbReference>
<dbReference type="PRINTS" id="PR00598">
    <property type="entry name" value="HTHMARR"/>
</dbReference>
<dbReference type="SUPFAM" id="SSF46785">
    <property type="entry name" value="Winged helix' DNA-binding domain"/>
    <property type="match status" value="1"/>
</dbReference>
<evidence type="ECO:0000313" key="2">
    <source>
        <dbReference type="EMBL" id="MEU8134841.1"/>
    </source>
</evidence>
<dbReference type="Gene3D" id="1.10.10.10">
    <property type="entry name" value="Winged helix-like DNA-binding domain superfamily/Winged helix DNA-binding domain"/>
    <property type="match status" value="1"/>
</dbReference>
<feature type="domain" description="HTH marR-type" evidence="1">
    <location>
        <begin position="13"/>
        <end position="149"/>
    </location>
</feature>
<dbReference type="EMBL" id="JBEZFP010000032">
    <property type="protein sequence ID" value="MEU8134841.1"/>
    <property type="molecule type" value="Genomic_DNA"/>
</dbReference>
<dbReference type="Proteomes" id="UP001551482">
    <property type="component" value="Unassembled WGS sequence"/>
</dbReference>